<comment type="caution">
    <text evidence="2">The sequence shown here is derived from an EMBL/GenBank/DDBJ whole genome shotgun (WGS) entry which is preliminary data.</text>
</comment>
<feature type="transmembrane region" description="Helical" evidence="1">
    <location>
        <begin position="69"/>
        <end position="91"/>
    </location>
</feature>
<reference evidence="2 3" key="1">
    <citation type="submission" date="2019-02" db="EMBL/GenBank/DDBJ databases">
        <title>Deep-cultivation of Planctomycetes and their phenomic and genomic characterization uncovers novel biology.</title>
        <authorList>
            <person name="Wiegand S."/>
            <person name="Jogler M."/>
            <person name="Boedeker C."/>
            <person name="Pinto D."/>
            <person name="Vollmers J."/>
            <person name="Rivas-Marin E."/>
            <person name="Kohn T."/>
            <person name="Peeters S.H."/>
            <person name="Heuer A."/>
            <person name="Rast P."/>
            <person name="Oberbeckmann S."/>
            <person name="Bunk B."/>
            <person name="Jeske O."/>
            <person name="Meyerdierks A."/>
            <person name="Storesund J.E."/>
            <person name="Kallscheuer N."/>
            <person name="Luecker S."/>
            <person name="Lage O.M."/>
            <person name="Pohl T."/>
            <person name="Merkel B.J."/>
            <person name="Hornburger P."/>
            <person name="Mueller R.-W."/>
            <person name="Bruemmer F."/>
            <person name="Labrenz M."/>
            <person name="Spormann A.M."/>
            <person name="Op Den Camp H."/>
            <person name="Overmann J."/>
            <person name="Amann R."/>
            <person name="Jetten M.S.M."/>
            <person name="Mascher T."/>
            <person name="Medema M.H."/>
            <person name="Devos D.P."/>
            <person name="Kaster A.-K."/>
            <person name="Ovreas L."/>
            <person name="Rohde M."/>
            <person name="Galperin M.Y."/>
            <person name="Jogler C."/>
        </authorList>
    </citation>
    <scope>NUCLEOTIDE SEQUENCE [LARGE SCALE GENOMIC DNA]</scope>
    <source>
        <strain evidence="2 3">CA13</strain>
    </source>
</reference>
<keyword evidence="1" id="KW-0812">Transmembrane</keyword>
<name>A0A5C5YX91_9BACT</name>
<evidence type="ECO:0000256" key="1">
    <source>
        <dbReference type="SAM" id="Phobius"/>
    </source>
</evidence>
<dbReference type="RefSeq" id="WP_146394820.1">
    <property type="nucleotide sequence ID" value="NZ_SJPJ01000001.1"/>
</dbReference>
<protein>
    <submittedName>
        <fullName evidence="2">Uncharacterized protein</fullName>
    </submittedName>
</protein>
<evidence type="ECO:0000313" key="3">
    <source>
        <dbReference type="Proteomes" id="UP000315010"/>
    </source>
</evidence>
<accession>A0A5C5YX91</accession>
<sequence length="132" mass="14477">MTRNTDLAWVDFLDRLTDPPSDGPLRRFGLGLTAAVISLVYGVSWLLFPPALVTMPLPRRFGIGQHVAVSTSVHVPCAIGLAFAFLALYLHFHWYWGNHSRLNAYYEPLQLGALVGLAASVLYGVAAFAFTT</sequence>
<dbReference type="OrthoDB" id="291632at2"/>
<proteinExistence type="predicted"/>
<feature type="transmembrane region" description="Helical" evidence="1">
    <location>
        <begin position="111"/>
        <end position="130"/>
    </location>
</feature>
<gene>
    <name evidence="2" type="ORF">CA13_10600</name>
</gene>
<organism evidence="2 3">
    <name type="scientific">Novipirellula herctigrandis</name>
    <dbReference type="NCBI Taxonomy" id="2527986"/>
    <lineage>
        <taxon>Bacteria</taxon>
        <taxon>Pseudomonadati</taxon>
        <taxon>Planctomycetota</taxon>
        <taxon>Planctomycetia</taxon>
        <taxon>Pirellulales</taxon>
        <taxon>Pirellulaceae</taxon>
        <taxon>Novipirellula</taxon>
    </lineage>
</organism>
<dbReference type="Proteomes" id="UP000315010">
    <property type="component" value="Unassembled WGS sequence"/>
</dbReference>
<dbReference type="AlphaFoldDB" id="A0A5C5YX91"/>
<keyword evidence="3" id="KW-1185">Reference proteome</keyword>
<keyword evidence="1" id="KW-1133">Transmembrane helix</keyword>
<keyword evidence="1" id="KW-0472">Membrane</keyword>
<feature type="transmembrane region" description="Helical" evidence="1">
    <location>
        <begin position="28"/>
        <end position="48"/>
    </location>
</feature>
<evidence type="ECO:0000313" key="2">
    <source>
        <dbReference type="EMBL" id="TWT79654.1"/>
    </source>
</evidence>
<dbReference type="EMBL" id="SJPJ01000001">
    <property type="protein sequence ID" value="TWT79654.1"/>
    <property type="molecule type" value="Genomic_DNA"/>
</dbReference>